<evidence type="ECO:0000313" key="1">
    <source>
        <dbReference type="EMBL" id="KAF7827739.1"/>
    </source>
</evidence>
<name>A0A834TTX1_9FABA</name>
<keyword evidence="2" id="KW-1185">Reference proteome</keyword>
<sequence length="38" mass="3962">MAVYGGDLAAGRQMCHARATSGDRSVLRRGHGFKGSAI</sequence>
<accession>A0A834TTX1</accession>
<organism evidence="1 2">
    <name type="scientific">Senna tora</name>
    <dbReference type="NCBI Taxonomy" id="362788"/>
    <lineage>
        <taxon>Eukaryota</taxon>
        <taxon>Viridiplantae</taxon>
        <taxon>Streptophyta</taxon>
        <taxon>Embryophyta</taxon>
        <taxon>Tracheophyta</taxon>
        <taxon>Spermatophyta</taxon>
        <taxon>Magnoliopsida</taxon>
        <taxon>eudicotyledons</taxon>
        <taxon>Gunneridae</taxon>
        <taxon>Pentapetalae</taxon>
        <taxon>rosids</taxon>
        <taxon>fabids</taxon>
        <taxon>Fabales</taxon>
        <taxon>Fabaceae</taxon>
        <taxon>Caesalpinioideae</taxon>
        <taxon>Cassia clade</taxon>
        <taxon>Senna</taxon>
    </lineage>
</organism>
<proteinExistence type="predicted"/>
<dbReference type="EMBL" id="JAAIUW010000006">
    <property type="protein sequence ID" value="KAF7827739.1"/>
    <property type="molecule type" value="Genomic_DNA"/>
</dbReference>
<comment type="caution">
    <text evidence="1">The sequence shown here is derived from an EMBL/GenBank/DDBJ whole genome shotgun (WGS) entry which is preliminary data.</text>
</comment>
<protein>
    <submittedName>
        <fullName evidence="1">Uncharacterized protein</fullName>
    </submittedName>
</protein>
<dbReference type="AlphaFoldDB" id="A0A834TTX1"/>
<evidence type="ECO:0000313" key="2">
    <source>
        <dbReference type="Proteomes" id="UP000634136"/>
    </source>
</evidence>
<dbReference type="Proteomes" id="UP000634136">
    <property type="component" value="Unassembled WGS sequence"/>
</dbReference>
<gene>
    <name evidence="1" type="ORF">G2W53_018903</name>
</gene>
<reference evidence="1" key="1">
    <citation type="submission" date="2020-09" db="EMBL/GenBank/DDBJ databases">
        <title>Genome-Enabled Discovery of Anthraquinone Biosynthesis in Senna tora.</title>
        <authorList>
            <person name="Kang S.-H."/>
            <person name="Pandey R.P."/>
            <person name="Lee C.-M."/>
            <person name="Sim J.-S."/>
            <person name="Jeong J.-T."/>
            <person name="Choi B.-S."/>
            <person name="Jung M."/>
            <person name="Ginzburg D."/>
            <person name="Zhao K."/>
            <person name="Won S.Y."/>
            <person name="Oh T.-J."/>
            <person name="Yu Y."/>
            <person name="Kim N.-H."/>
            <person name="Lee O.R."/>
            <person name="Lee T.-H."/>
            <person name="Bashyal P."/>
            <person name="Kim T.-S."/>
            <person name="Lee W.-H."/>
            <person name="Kawkins C."/>
            <person name="Kim C.-K."/>
            <person name="Kim J.S."/>
            <person name="Ahn B.O."/>
            <person name="Rhee S.Y."/>
            <person name="Sohng J.K."/>
        </authorList>
    </citation>
    <scope>NUCLEOTIDE SEQUENCE</scope>
    <source>
        <tissue evidence="1">Leaf</tissue>
    </source>
</reference>